<organism evidence="1 2">
    <name type="scientific">Sedimentitalea todarodis</name>
    <dbReference type="NCBI Taxonomy" id="1631240"/>
    <lineage>
        <taxon>Bacteria</taxon>
        <taxon>Pseudomonadati</taxon>
        <taxon>Pseudomonadota</taxon>
        <taxon>Alphaproteobacteria</taxon>
        <taxon>Rhodobacterales</taxon>
        <taxon>Paracoccaceae</taxon>
        <taxon>Sedimentitalea</taxon>
    </lineage>
</organism>
<dbReference type="EMBL" id="JASMWN010000001">
    <property type="protein sequence ID" value="MDU9002415.1"/>
    <property type="molecule type" value="Genomic_DNA"/>
</dbReference>
<gene>
    <name evidence="1" type="ORF">QO231_00965</name>
</gene>
<sequence length="128" mass="14333">MFNQTLENSAVQNRRICYDMSSCIVFRKVVDMEEAERECRMALTVKAINGCLPGLFDQSGPRPNGTPVHPDRWATFIVNVETLTSGTRTISALKIRNTMALSRPDVAARACVRWREFGARQSTPEQAA</sequence>
<protein>
    <submittedName>
        <fullName evidence="1">Uncharacterized protein</fullName>
    </submittedName>
</protein>
<dbReference type="Proteomes" id="UP001255416">
    <property type="component" value="Unassembled WGS sequence"/>
</dbReference>
<accession>A0ABU3V8C0</accession>
<comment type="caution">
    <text evidence="1">The sequence shown here is derived from an EMBL/GenBank/DDBJ whole genome shotgun (WGS) entry which is preliminary data.</text>
</comment>
<dbReference type="RefSeq" id="WP_316772190.1">
    <property type="nucleotide sequence ID" value="NZ_JASMWN010000001.1"/>
</dbReference>
<reference evidence="2" key="1">
    <citation type="submission" date="2023-05" db="EMBL/GenBank/DDBJ databases">
        <title>Sedimentitalea sp. nov. JM2-8.</title>
        <authorList>
            <person name="Huang J."/>
        </authorList>
    </citation>
    <scope>NUCLEOTIDE SEQUENCE [LARGE SCALE GENOMIC DNA]</scope>
    <source>
        <strain evidence="2">KHS03</strain>
    </source>
</reference>
<evidence type="ECO:0000313" key="1">
    <source>
        <dbReference type="EMBL" id="MDU9002415.1"/>
    </source>
</evidence>
<keyword evidence="2" id="KW-1185">Reference proteome</keyword>
<proteinExistence type="predicted"/>
<name>A0ABU3V8C0_9RHOB</name>
<evidence type="ECO:0000313" key="2">
    <source>
        <dbReference type="Proteomes" id="UP001255416"/>
    </source>
</evidence>